<dbReference type="EMBL" id="ANBP01000015">
    <property type="protein sequence ID" value="KAB7755899.1"/>
    <property type="molecule type" value="Genomic_DNA"/>
</dbReference>
<name>A0A5N5V5Y1_MYCPH</name>
<gene>
    <name evidence="1" type="ORF">MPHL21000_12710</name>
</gene>
<reference evidence="1 2" key="1">
    <citation type="submission" date="2012-10" db="EMBL/GenBank/DDBJ databases">
        <title>The draft sequence of the Mycobacterium pheli genome.</title>
        <authorList>
            <person name="Pettersson B.M.F."/>
            <person name="Das S."/>
            <person name="Dasgupta S."/>
            <person name="Bhattacharya A."/>
            <person name="Kirsebom L.A."/>
        </authorList>
    </citation>
    <scope>NUCLEOTIDE SEQUENCE [LARGE SCALE GENOMIC DNA]</scope>
    <source>
        <strain evidence="1 2">CCUG 21000</strain>
    </source>
</reference>
<dbReference type="RefSeq" id="WP_003891118.1">
    <property type="nucleotide sequence ID" value="NZ_ANBO01000010.1"/>
</dbReference>
<evidence type="ECO:0008006" key="3">
    <source>
        <dbReference type="Google" id="ProtNLM"/>
    </source>
</evidence>
<dbReference type="AlphaFoldDB" id="A0A5N5V5Y1"/>
<evidence type="ECO:0000313" key="1">
    <source>
        <dbReference type="EMBL" id="KAB7755899.1"/>
    </source>
</evidence>
<evidence type="ECO:0000313" key="2">
    <source>
        <dbReference type="Proteomes" id="UP000325690"/>
    </source>
</evidence>
<keyword evidence="2" id="KW-1185">Reference proteome</keyword>
<dbReference type="GeneID" id="74304238"/>
<comment type="caution">
    <text evidence="1">The sequence shown here is derived from an EMBL/GenBank/DDBJ whole genome shotgun (WGS) entry which is preliminary data.</text>
</comment>
<protein>
    <recommendedName>
        <fullName evidence="3">Secreted protein</fullName>
    </recommendedName>
</protein>
<sequence length="292" mass="31187">MSTRTRVAAFLTALAVVFAVSLWVGHTFGPDSPTPAGHATAHPPEPGAQPGGLQVTQDGYTLELTQPLQRARRNAPVQFRILDSAGAPVTRFQKVHDKLLHLIVVRNDLAAYEHLHPVLDDDGLWRVPIDFSLAGDYRLFADFTPVGGPALTLAANVHVAGDYDPWPLPEPSTTATVDDYTVTLTGTPKAGAASTLSFTVARNGAPVGALQRYLGAYGHLVALRAADLAYLHVHPLPSSRPTGPVEFSATFPSAGEYRLFLDFKHLDTVRTAAFTVVVEDGVADHNGDGHGH</sequence>
<accession>A0A5N5V5Y1</accession>
<proteinExistence type="predicted"/>
<dbReference type="Proteomes" id="UP000325690">
    <property type="component" value="Unassembled WGS sequence"/>
</dbReference>
<organism evidence="1 2">
    <name type="scientific">Mycolicibacterium phlei DSM 43239 = CCUG 21000</name>
    <dbReference type="NCBI Taxonomy" id="1226750"/>
    <lineage>
        <taxon>Bacteria</taxon>
        <taxon>Bacillati</taxon>
        <taxon>Actinomycetota</taxon>
        <taxon>Actinomycetes</taxon>
        <taxon>Mycobacteriales</taxon>
        <taxon>Mycobacteriaceae</taxon>
        <taxon>Mycolicibacterium</taxon>
    </lineage>
</organism>